<keyword evidence="3" id="KW-1185">Reference proteome</keyword>
<dbReference type="OrthoDB" id="5853447at2759"/>
<evidence type="ECO:0000313" key="3">
    <source>
        <dbReference type="Proteomes" id="UP000298663"/>
    </source>
</evidence>
<organism evidence="2 3">
    <name type="scientific">Steinernema carpocapsae</name>
    <name type="common">Entomopathogenic nematode</name>
    <dbReference type="NCBI Taxonomy" id="34508"/>
    <lineage>
        <taxon>Eukaryota</taxon>
        <taxon>Metazoa</taxon>
        <taxon>Ecdysozoa</taxon>
        <taxon>Nematoda</taxon>
        <taxon>Chromadorea</taxon>
        <taxon>Rhabditida</taxon>
        <taxon>Tylenchina</taxon>
        <taxon>Panagrolaimomorpha</taxon>
        <taxon>Strongyloidoidea</taxon>
        <taxon>Steinernematidae</taxon>
        <taxon>Steinernema</taxon>
    </lineage>
</organism>
<dbReference type="EMBL" id="AZBU02000001">
    <property type="protein sequence ID" value="TMS36424.1"/>
    <property type="molecule type" value="Genomic_DNA"/>
</dbReference>
<feature type="region of interest" description="Disordered" evidence="1">
    <location>
        <begin position="101"/>
        <end position="155"/>
    </location>
</feature>
<protein>
    <submittedName>
        <fullName evidence="2">Uncharacterized protein</fullName>
    </submittedName>
</protein>
<reference evidence="2 3" key="1">
    <citation type="journal article" date="2015" name="Genome Biol.">
        <title>Comparative genomics of Steinernema reveals deeply conserved gene regulatory networks.</title>
        <authorList>
            <person name="Dillman A.R."/>
            <person name="Macchietto M."/>
            <person name="Porter C.F."/>
            <person name="Rogers A."/>
            <person name="Williams B."/>
            <person name="Antoshechkin I."/>
            <person name="Lee M.M."/>
            <person name="Goodwin Z."/>
            <person name="Lu X."/>
            <person name="Lewis E.E."/>
            <person name="Goodrich-Blair H."/>
            <person name="Stock S.P."/>
            <person name="Adams B.J."/>
            <person name="Sternberg P.W."/>
            <person name="Mortazavi A."/>
        </authorList>
    </citation>
    <scope>NUCLEOTIDE SEQUENCE [LARGE SCALE GENOMIC DNA]</scope>
    <source>
        <strain evidence="2 3">ALL</strain>
    </source>
</reference>
<gene>
    <name evidence="2" type="ORF">L596_003591</name>
</gene>
<feature type="compositionally biased region" description="Basic and acidic residues" evidence="1">
    <location>
        <begin position="129"/>
        <end position="139"/>
    </location>
</feature>
<feature type="compositionally biased region" description="Polar residues" evidence="1">
    <location>
        <begin position="101"/>
        <end position="113"/>
    </location>
</feature>
<name>A0A4U8UU48_STECR</name>
<comment type="caution">
    <text evidence="2">The sequence shown here is derived from an EMBL/GenBank/DDBJ whole genome shotgun (WGS) entry which is preliminary data.</text>
</comment>
<sequence>MSNGASSTTQSAVIRARYMPDVRGVNRYKHFYSPLIIDSNEPGCNIDKKPRELPYIDCSHEGRRSPGRTEIELVITSNVEDGRHRSHHSNYVNGSTMAMTLPQLSPTSKQNGKAFSKQKKARSSFSTTKTDHSNDDHGLRIVRNHSNSKQLEVWE</sequence>
<dbReference type="Proteomes" id="UP000298663">
    <property type="component" value="Unassembled WGS sequence"/>
</dbReference>
<reference evidence="2 3" key="2">
    <citation type="journal article" date="2019" name="G3 (Bethesda)">
        <title>Hybrid Assembly of the Genome of the Entomopathogenic Nematode Steinernema carpocapsae Identifies the X-Chromosome.</title>
        <authorList>
            <person name="Serra L."/>
            <person name="Macchietto M."/>
            <person name="Macias-Munoz A."/>
            <person name="McGill C.J."/>
            <person name="Rodriguez I.M."/>
            <person name="Rodriguez B."/>
            <person name="Murad R."/>
            <person name="Mortazavi A."/>
        </authorList>
    </citation>
    <scope>NUCLEOTIDE SEQUENCE [LARGE SCALE GENOMIC DNA]</scope>
    <source>
        <strain evidence="2 3">ALL</strain>
    </source>
</reference>
<proteinExistence type="predicted"/>
<dbReference type="AlphaFoldDB" id="A0A4U8UU48"/>
<accession>A0A4U8UU48</accession>
<evidence type="ECO:0000256" key="1">
    <source>
        <dbReference type="SAM" id="MobiDB-lite"/>
    </source>
</evidence>
<evidence type="ECO:0000313" key="2">
    <source>
        <dbReference type="EMBL" id="TMS36424.1"/>
    </source>
</evidence>
<feature type="compositionally biased region" description="Polar residues" evidence="1">
    <location>
        <begin position="144"/>
        <end position="155"/>
    </location>
</feature>